<dbReference type="PANTHER" id="PTHR33048:SF47">
    <property type="entry name" value="INTEGRAL MEMBRANE PROTEIN-RELATED"/>
    <property type="match status" value="1"/>
</dbReference>
<comment type="similarity">
    <text evidence="13">Belongs to the SAT4 family.</text>
</comment>
<feature type="transmembrane region" description="Helical" evidence="16">
    <location>
        <begin position="218"/>
        <end position="240"/>
    </location>
</feature>
<name>A0A0G4KSV5_VERLO</name>
<dbReference type="EMBL" id="CVQH01004224">
    <property type="protein sequence ID" value="CRK12898.1"/>
    <property type="molecule type" value="Genomic_DNA"/>
</dbReference>
<comment type="similarity">
    <text evidence="4">Belongs to the RBT5 family.</text>
</comment>
<feature type="transmembrane region" description="Helical" evidence="16">
    <location>
        <begin position="336"/>
        <end position="356"/>
    </location>
</feature>
<feature type="transmembrane region" description="Helical" evidence="16">
    <location>
        <begin position="149"/>
        <end position="171"/>
    </location>
</feature>
<evidence type="ECO:0000256" key="3">
    <source>
        <dbReference type="ARBA" id="ARBA00004613"/>
    </source>
</evidence>
<dbReference type="PROSITE" id="PS52012">
    <property type="entry name" value="CFEM"/>
    <property type="match status" value="1"/>
</dbReference>
<dbReference type="STRING" id="100787.A0A0G4KSV5"/>
<keyword evidence="14" id="KW-0479">Metal-binding</keyword>
<evidence type="ECO:0000313" key="19">
    <source>
        <dbReference type="EMBL" id="CRK12898.1"/>
    </source>
</evidence>
<protein>
    <recommendedName>
        <fullName evidence="18">CFEM domain-containing protein</fullName>
    </recommendedName>
</protein>
<feature type="chain" id="PRO_5002565752" description="CFEM domain-containing protein" evidence="17">
    <location>
        <begin position="19"/>
        <end position="457"/>
    </location>
</feature>
<keyword evidence="7 16" id="KW-0812">Transmembrane</keyword>
<keyword evidence="10 16" id="KW-0472">Membrane</keyword>
<dbReference type="Proteomes" id="UP000044602">
    <property type="component" value="Unassembled WGS sequence"/>
</dbReference>
<feature type="transmembrane region" description="Helical" evidence="16">
    <location>
        <begin position="260"/>
        <end position="284"/>
    </location>
</feature>
<keyword evidence="20" id="KW-1185">Reference proteome</keyword>
<reference evidence="19 20" key="1">
    <citation type="submission" date="2015-05" db="EMBL/GenBank/DDBJ databases">
        <authorList>
            <person name="Wang D.B."/>
            <person name="Wang M."/>
        </authorList>
    </citation>
    <scope>NUCLEOTIDE SEQUENCE [LARGE SCALE GENOMIC DNA]</scope>
    <source>
        <strain evidence="19">VL1</strain>
    </source>
</reference>
<keyword evidence="14" id="KW-0349">Heme</keyword>
<dbReference type="InterPro" id="IPR049326">
    <property type="entry name" value="Rhodopsin_dom_fungi"/>
</dbReference>
<dbReference type="GO" id="GO:0005576">
    <property type="term" value="C:extracellular region"/>
    <property type="evidence" value="ECO:0007669"/>
    <property type="project" value="UniProtKB-SubCell"/>
</dbReference>
<feature type="disulfide bond" evidence="14">
    <location>
        <begin position="63"/>
        <end position="96"/>
    </location>
</feature>
<keyword evidence="11 14" id="KW-1015">Disulfide bond</keyword>
<feature type="signal peptide" evidence="17">
    <location>
        <begin position="1"/>
        <end position="18"/>
    </location>
</feature>
<evidence type="ECO:0000256" key="13">
    <source>
        <dbReference type="ARBA" id="ARBA00038359"/>
    </source>
</evidence>
<comment type="subcellular location">
    <subcellularLocation>
        <location evidence="2">Membrane</location>
        <topology evidence="2">Lipid-anchor</topology>
        <topology evidence="2">GPI-anchor</topology>
    </subcellularLocation>
    <subcellularLocation>
        <location evidence="1">Membrane</location>
        <topology evidence="1">Multi-pass membrane protein</topology>
    </subcellularLocation>
    <subcellularLocation>
        <location evidence="3">Secreted</location>
    </subcellularLocation>
</comment>
<keyword evidence="5" id="KW-0964">Secreted</keyword>
<sequence>MKGLRCALAVLLWAVVFAVPGATQSLTDVLSSTPPCALSCLLDGLQSGNCDITDVPSLPSCACTNTTLQAAISACVQKSCALLEQAQAATVTSAFCADFPKESRRGEVRATAIACLALTLVIVLLRCVSRFTVSSRLWWDDWTTLAATVFLGGTTGINIAVADFGFGLHYWDVDPTKGATILQMFWTAQMFYILVQVTAKASILILFWRIFTARWFRITVWGGGIFLVTHGLLFLLLVAFQCLPVRAIWDKSLDAKCLNITAVGLAGAAFSIFEDIAILLMPIPEVRKLQLTLKKRVAVCLMFGIGSFACVTSMVRLKYMVSFANSSDPTWENVDIVIWSIIEVTCAIICGSLPTLRPLLQKVPGLLSSGRTSSSLYGGGAFSNTAATNERGSQRRSAHPVPGDFNKLPGDYWGPPGRSTAAADYAPKRAAHVGVSRDSVSLDEFEMAVIAREKSGV</sequence>
<feature type="region of interest" description="Disordered" evidence="15">
    <location>
        <begin position="387"/>
        <end position="410"/>
    </location>
</feature>
<dbReference type="InterPro" id="IPR052337">
    <property type="entry name" value="SAT4-like"/>
</dbReference>
<organism evidence="19 20">
    <name type="scientific">Verticillium longisporum</name>
    <name type="common">Verticillium dahliae var. longisporum</name>
    <dbReference type="NCBI Taxonomy" id="100787"/>
    <lineage>
        <taxon>Eukaryota</taxon>
        <taxon>Fungi</taxon>
        <taxon>Dikarya</taxon>
        <taxon>Ascomycota</taxon>
        <taxon>Pezizomycotina</taxon>
        <taxon>Sordariomycetes</taxon>
        <taxon>Hypocreomycetidae</taxon>
        <taxon>Glomerellales</taxon>
        <taxon>Plectosphaerellaceae</taxon>
        <taxon>Verticillium</taxon>
    </lineage>
</organism>
<evidence type="ECO:0000256" key="5">
    <source>
        <dbReference type="ARBA" id="ARBA00022525"/>
    </source>
</evidence>
<evidence type="ECO:0000313" key="20">
    <source>
        <dbReference type="Proteomes" id="UP000044602"/>
    </source>
</evidence>
<evidence type="ECO:0000256" key="9">
    <source>
        <dbReference type="ARBA" id="ARBA00022989"/>
    </source>
</evidence>
<keyword evidence="6" id="KW-0325">Glycoprotein</keyword>
<feature type="domain" description="CFEM" evidence="18">
    <location>
        <begin position="8"/>
        <end position="123"/>
    </location>
</feature>
<dbReference type="GO" id="GO:0098552">
    <property type="term" value="C:side of membrane"/>
    <property type="evidence" value="ECO:0007669"/>
    <property type="project" value="UniProtKB-KW"/>
</dbReference>
<dbReference type="InterPro" id="IPR008427">
    <property type="entry name" value="Extracellular_membr_CFEM_dom"/>
</dbReference>
<dbReference type="SMART" id="SM00747">
    <property type="entry name" value="CFEM"/>
    <property type="match status" value="1"/>
</dbReference>
<evidence type="ECO:0000256" key="11">
    <source>
        <dbReference type="ARBA" id="ARBA00023157"/>
    </source>
</evidence>
<keyword evidence="9 16" id="KW-1133">Transmembrane helix</keyword>
<evidence type="ECO:0000259" key="18">
    <source>
        <dbReference type="PROSITE" id="PS52012"/>
    </source>
</evidence>
<evidence type="ECO:0000256" key="6">
    <source>
        <dbReference type="ARBA" id="ARBA00022622"/>
    </source>
</evidence>
<keyword evidence="14" id="KW-0408">Iron</keyword>
<evidence type="ECO:0000256" key="4">
    <source>
        <dbReference type="ARBA" id="ARBA00010031"/>
    </source>
</evidence>
<evidence type="ECO:0000256" key="12">
    <source>
        <dbReference type="ARBA" id="ARBA00023288"/>
    </source>
</evidence>
<evidence type="ECO:0000256" key="10">
    <source>
        <dbReference type="ARBA" id="ARBA00023136"/>
    </source>
</evidence>
<evidence type="ECO:0000256" key="17">
    <source>
        <dbReference type="SAM" id="SignalP"/>
    </source>
</evidence>
<feature type="transmembrane region" description="Helical" evidence="16">
    <location>
        <begin position="296"/>
        <end position="316"/>
    </location>
</feature>
<evidence type="ECO:0000256" key="15">
    <source>
        <dbReference type="SAM" id="MobiDB-lite"/>
    </source>
</evidence>
<evidence type="ECO:0000256" key="7">
    <source>
        <dbReference type="ARBA" id="ARBA00022692"/>
    </source>
</evidence>
<feature type="transmembrane region" description="Helical" evidence="16">
    <location>
        <begin position="191"/>
        <end position="211"/>
    </location>
</feature>
<evidence type="ECO:0000256" key="14">
    <source>
        <dbReference type="PROSITE-ProRule" id="PRU01356"/>
    </source>
</evidence>
<keyword evidence="6" id="KW-0336">GPI-anchor</keyword>
<evidence type="ECO:0000256" key="8">
    <source>
        <dbReference type="ARBA" id="ARBA00022729"/>
    </source>
</evidence>
<proteinExistence type="inferred from homology"/>
<dbReference type="PANTHER" id="PTHR33048">
    <property type="entry name" value="PTH11-LIKE INTEGRAL MEMBRANE PROTEIN (AFU_ORTHOLOGUE AFUA_5G11245)"/>
    <property type="match status" value="1"/>
</dbReference>
<dbReference type="Pfam" id="PF05730">
    <property type="entry name" value="CFEM"/>
    <property type="match status" value="1"/>
</dbReference>
<accession>A0A0G4KSV5</accession>
<gene>
    <name evidence="19" type="ORF">BN1708_010652</name>
</gene>
<dbReference type="Pfam" id="PF20684">
    <property type="entry name" value="Fung_rhodopsin"/>
    <property type="match status" value="1"/>
</dbReference>
<feature type="transmembrane region" description="Helical" evidence="16">
    <location>
        <begin position="108"/>
        <end position="128"/>
    </location>
</feature>
<comment type="caution">
    <text evidence="14">Lacks conserved residue(s) required for the propagation of feature annotation.</text>
</comment>
<dbReference type="GO" id="GO:0046872">
    <property type="term" value="F:metal ion binding"/>
    <property type="evidence" value="ECO:0007669"/>
    <property type="project" value="UniProtKB-UniRule"/>
</dbReference>
<evidence type="ECO:0000256" key="1">
    <source>
        <dbReference type="ARBA" id="ARBA00004141"/>
    </source>
</evidence>
<evidence type="ECO:0000256" key="2">
    <source>
        <dbReference type="ARBA" id="ARBA00004589"/>
    </source>
</evidence>
<keyword evidence="8 17" id="KW-0732">Signal</keyword>
<dbReference type="AlphaFoldDB" id="A0A0G4KSV5"/>
<keyword evidence="12" id="KW-0449">Lipoprotein</keyword>
<feature type="binding site" description="axial binding residue" evidence="14">
    <location>
        <position position="54"/>
    </location>
    <ligand>
        <name>heme</name>
        <dbReference type="ChEBI" id="CHEBI:30413"/>
    </ligand>
    <ligandPart>
        <name>Fe</name>
        <dbReference type="ChEBI" id="CHEBI:18248"/>
    </ligandPart>
</feature>
<evidence type="ECO:0000256" key="16">
    <source>
        <dbReference type="SAM" id="Phobius"/>
    </source>
</evidence>